<gene>
    <name evidence="3" type="ORF">QVE165_LOCUS9203</name>
</gene>
<keyword evidence="1" id="KW-0677">Repeat</keyword>
<name>A0A813ZB16_9BILA</name>
<dbReference type="SUPFAM" id="SSF56399">
    <property type="entry name" value="ADP-ribosylation"/>
    <property type="match status" value="1"/>
</dbReference>
<dbReference type="Gene3D" id="2.120.10.30">
    <property type="entry name" value="TolB, C-terminal domain"/>
    <property type="match status" value="1"/>
</dbReference>
<sequence length="535" mass="60174">MSKTKNTELKFSIQNLIDTTTSCENNQQKISTDICHTQANLSLKRLVIEPQGPLIRRPIPMLNYKIPHPCWSFLSHISNKNPTGSLPLDSPLIFLRKTFVWWGFSSCTTSIGVLENEQFLDKTGQRTLFTIECDSGKDISRHSYYQSEKEVLLLAARQFIVVGCLRPAPGLHMIQLKEIKPPITLLQPVTNQSVQIKSTSKFYHPIQPKSSTATTSKNFISKNQISTQSQIKQEQSQTKKNKYQQSAITVAGGNGCGQELNHLNHPFGIFVDNDKSVYIADFSNHRIVKWKSNSNTGQIIAGGNGKGNQNNQLSRPTDIVFDKENNSFIISDYGNNRVIRYFDQNQTNQQVIISNTDCWGLTIDKNGFIYTSDRANHEVRRWKQGDEQGELVAGGNGKGNHLNQLSVPTFIFIDEDYSLYISDSNNNRVMKWKKDAKEGTIVAGGNGEGNSLKQLYHPAGVIVNHLGQIYVADSRNHRIMRWCEGDAEGDIVVGGNGKGNQSNQLTLPSDLSFDNEENLYVVDYGNHRIQKYEKI</sequence>
<evidence type="ECO:0000313" key="3">
    <source>
        <dbReference type="EMBL" id="CAF0895879.1"/>
    </source>
</evidence>
<dbReference type="OrthoDB" id="342730at2759"/>
<dbReference type="InterPro" id="IPR011042">
    <property type="entry name" value="6-blade_b-propeller_TolB-like"/>
</dbReference>
<organism evidence="3 4">
    <name type="scientific">Adineta steineri</name>
    <dbReference type="NCBI Taxonomy" id="433720"/>
    <lineage>
        <taxon>Eukaryota</taxon>
        <taxon>Metazoa</taxon>
        <taxon>Spiralia</taxon>
        <taxon>Gnathifera</taxon>
        <taxon>Rotifera</taxon>
        <taxon>Eurotatoria</taxon>
        <taxon>Bdelloidea</taxon>
        <taxon>Adinetida</taxon>
        <taxon>Adinetidae</taxon>
        <taxon>Adineta</taxon>
    </lineage>
</organism>
<feature type="repeat" description="NHL" evidence="2">
    <location>
        <begin position="256"/>
        <end position="293"/>
    </location>
</feature>
<dbReference type="Gene3D" id="3.90.176.10">
    <property type="entry name" value="Toxin ADP-ribosyltransferase, Chain A, domain 1"/>
    <property type="match status" value="1"/>
</dbReference>
<reference evidence="3" key="1">
    <citation type="submission" date="2021-02" db="EMBL/GenBank/DDBJ databases">
        <authorList>
            <person name="Nowell W R."/>
        </authorList>
    </citation>
    <scope>NUCLEOTIDE SEQUENCE</scope>
</reference>
<comment type="caution">
    <text evidence="3">The sequence shown here is derived from an EMBL/GenBank/DDBJ whole genome shotgun (WGS) entry which is preliminary data.</text>
</comment>
<feature type="repeat" description="NHL" evidence="2">
    <location>
        <begin position="504"/>
        <end position="535"/>
    </location>
</feature>
<accession>A0A813ZB16</accession>
<dbReference type="CDD" id="cd05819">
    <property type="entry name" value="NHL"/>
    <property type="match status" value="1"/>
</dbReference>
<dbReference type="Gene3D" id="2.40.10.500">
    <property type="match status" value="2"/>
</dbReference>
<evidence type="ECO:0000313" key="4">
    <source>
        <dbReference type="Proteomes" id="UP000663832"/>
    </source>
</evidence>
<dbReference type="Pfam" id="PF01436">
    <property type="entry name" value="NHL"/>
    <property type="match status" value="3"/>
</dbReference>
<dbReference type="PANTHER" id="PTHR24104">
    <property type="entry name" value="E3 UBIQUITIN-PROTEIN LIGASE NHLRC1-RELATED"/>
    <property type="match status" value="1"/>
</dbReference>
<evidence type="ECO:0000256" key="1">
    <source>
        <dbReference type="ARBA" id="ARBA00022737"/>
    </source>
</evidence>
<dbReference type="PROSITE" id="PS51125">
    <property type="entry name" value="NHL"/>
    <property type="match status" value="3"/>
</dbReference>
<dbReference type="EMBL" id="CAJNOM010000041">
    <property type="protein sequence ID" value="CAF0895879.1"/>
    <property type="molecule type" value="Genomic_DNA"/>
</dbReference>
<protein>
    <submittedName>
        <fullName evidence="3">Uncharacterized protein</fullName>
    </submittedName>
</protein>
<keyword evidence="4" id="KW-1185">Reference proteome</keyword>
<dbReference type="InterPro" id="IPR050952">
    <property type="entry name" value="TRIM-NHL_E3_ligases"/>
</dbReference>
<dbReference type="SUPFAM" id="SSF63829">
    <property type="entry name" value="Calcium-dependent phosphotriesterase"/>
    <property type="match status" value="1"/>
</dbReference>
<feature type="repeat" description="NHL" evidence="2">
    <location>
        <begin position="449"/>
        <end position="479"/>
    </location>
</feature>
<dbReference type="AlphaFoldDB" id="A0A813ZB16"/>
<dbReference type="Proteomes" id="UP000663832">
    <property type="component" value="Unassembled WGS sequence"/>
</dbReference>
<evidence type="ECO:0000256" key="2">
    <source>
        <dbReference type="PROSITE-ProRule" id="PRU00504"/>
    </source>
</evidence>
<proteinExistence type="predicted"/>
<dbReference type="InterPro" id="IPR001258">
    <property type="entry name" value="NHL_repeat"/>
</dbReference>